<dbReference type="AlphaFoldDB" id="A0A226D6X0"/>
<dbReference type="Pfam" id="PF07165">
    <property type="entry name" value="DUF1397"/>
    <property type="match status" value="1"/>
</dbReference>
<keyword evidence="1" id="KW-1133">Transmembrane helix</keyword>
<keyword evidence="1" id="KW-0812">Transmembrane</keyword>
<dbReference type="Proteomes" id="UP000198287">
    <property type="component" value="Unassembled WGS sequence"/>
</dbReference>
<dbReference type="OrthoDB" id="10545606at2759"/>
<keyword evidence="2" id="KW-0732">Signal</keyword>
<evidence type="ECO:0000256" key="1">
    <source>
        <dbReference type="SAM" id="Phobius"/>
    </source>
</evidence>
<evidence type="ECO:0000313" key="3">
    <source>
        <dbReference type="EMBL" id="OXA40604.1"/>
    </source>
</evidence>
<reference evidence="3 4" key="1">
    <citation type="submission" date="2015-12" db="EMBL/GenBank/DDBJ databases">
        <title>The genome of Folsomia candida.</title>
        <authorList>
            <person name="Faddeeva A."/>
            <person name="Derks M.F."/>
            <person name="Anvar Y."/>
            <person name="Smit S."/>
            <person name="Van Straalen N."/>
            <person name="Roelofs D."/>
        </authorList>
    </citation>
    <scope>NUCLEOTIDE SEQUENCE [LARGE SCALE GENOMIC DNA]</scope>
    <source>
        <strain evidence="3 4">VU population</strain>
        <tissue evidence="3">Whole body</tissue>
    </source>
</reference>
<proteinExistence type="predicted"/>
<sequence>MGQVGFIRGLCRGSTSSSSRRLRNEILLVGLVLLSFCTKVLTTPQDSSPSGDDSIQEKMRKFLSNHCNRQNQTLEQEEYETFIKCNPTQAAMIIKNIDSHQEADPATRHKEIQNEINKQCGDWPVKRACQKRNFKLIEKCFDGQQKFVFYFLLALTDTICQDGDQFVEFWESGGNKCLNEHLMKLTNEISDCLTFTSTMTKDELDKNIDKITGCIGDKFANCGSPESNKVIQNLLQDIESFYNEIKISALTSSAAPSRFSLAAGVATPFTILISSSLFIAVSMQNLFTPAFLS</sequence>
<keyword evidence="4" id="KW-1185">Reference proteome</keyword>
<keyword evidence="1" id="KW-0472">Membrane</keyword>
<dbReference type="InterPro" id="IPR009832">
    <property type="entry name" value="DUF1397"/>
</dbReference>
<comment type="caution">
    <text evidence="3">The sequence shown here is derived from an EMBL/GenBank/DDBJ whole genome shotgun (WGS) entry which is preliminary data.</text>
</comment>
<organism evidence="3 4">
    <name type="scientific">Folsomia candida</name>
    <name type="common">Springtail</name>
    <dbReference type="NCBI Taxonomy" id="158441"/>
    <lineage>
        <taxon>Eukaryota</taxon>
        <taxon>Metazoa</taxon>
        <taxon>Ecdysozoa</taxon>
        <taxon>Arthropoda</taxon>
        <taxon>Hexapoda</taxon>
        <taxon>Collembola</taxon>
        <taxon>Entomobryomorpha</taxon>
        <taxon>Isotomoidea</taxon>
        <taxon>Isotomidae</taxon>
        <taxon>Proisotominae</taxon>
        <taxon>Folsomia</taxon>
    </lineage>
</organism>
<feature type="chain" id="PRO_5012578730" evidence="2">
    <location>
        <begin position="43"/>
        <end position="293"/>
    </location>
</feature>
<accession>A0A226D6X0</accession>
<feature type="signal peptide" evidence="2">
    <location>
        <begin position="1"/>
        <end position="42"/>
    </location>
</feature>
<feature type="transmembrane region" description="Helical" evidence="1">
    <location>
        <begin position="259"/>
        <end position="281"/>
    </location>
</feature>
<evidence type="ECO:0000256" key="2">
    <source>
        <dbReference type="SAM" id="SignalP"/>
    </source>
</evidence>
<dbReference type="EMBL" id="LNIX01000033">
    <property type="protein sequence ID" value="OXA40604.1"/>
    <property type="molecule type" value="Genomic_DNA"/>
</dbReference>
<gene>
    <name evidence="3" type="ORF">Fcan01_24664</name>
</gene>
<protein>
    <submittedName>
        <fullName evidence="3">27 kDa hemolymph glycoprotein</fullName>
    </submittedName>
</protein>
<evidence type="ECO:0000313" key="4">
    <source>
        <dbReference type="Proteomes" id="UP000198287"/>
    </source>
</evidence>
<name>A0A226D6X0_FOLCA</name>